<dbReference type="eggNOG" id="ENOG5032V47">
    <property type="taxonomic scope" value="Bacteria"/>
</dbReference>
<keyword evidence="3" id="KW-1185">Reference proteome</keyword>
<feature type="signal peptide" evidence="1">
    <location>
        <begin position="1"/>
        <end position="21"/>
    </location>
</feature>
<accession>C6XNC6</accession>
<dbReference type="OrthoDB" id="8112769at2"/>
<dbReference type="AlphaFoldDB" id="C6XNC6"/>
<evidence type="ECO:0000313" key="3">
    <source>
        <dbReference type="Proteomes" id="UP000002745"/>
    </source>
</evidence>
<dbReference type="Proteomes" id="UP000002745">
    <property type="component" value="Chromosome"/>
</dbReference>
<protein>
    <recommendedName>
        <fullName evidence="4">Lipid A 3-O-deacylase-related protein</fullName>
    </recommendedName>
</protein>
<dbReference type="RefSeq" id="WP_015828220.1">
    <property type="nucleotide sequence ID" value="NC_012982.1"/>
</dbReference>
<dbReference type="HOGENOM" id="CLU_121378_0_0_5"/>
<organism evidence="2 3">
    <name type="scientific">Hirschia baltica (strain ATCC 49814 / DSM 5838 / IFAM 1418)</name>
    <dbReference type="NCBI Taxonomy" id="582402"/>
    <lineage>
        <taxon>Bacteria</taxon>
        <taxon>Pseudomonadati</taxon>
        <taxon>Pseudomonadota</taxon>
        <taxon>Alphaproteobacteria</taxon>
        <taxon>Hyphomonadales</taxon>
        <taxon>Hyphomonadaceae</taxon>
        <taxon>Hirschia</taxon>
    </lineage>
</organism>
<gene>
    <name evidence="2" type="ordered locus">Hbal_2390</name>
</gene>
<evidence type="ECO:0008006" key="4">
    <source>
        <dbReference type="Google" id="ProtNLM"/>
    </source>
</evidence>
<sequence>MKQMILLFAGVGLSANMPAQAEILDSVRFGILDHNVQVLTPKNSNKEPGVNISAEVRFSQLDILGNTWSPHPYAMVSANTKGSTSYIAAGFEWDFEFAKGWHFQPGLGYAIHSGELDSEGDTAAQRAVFESTHLLLGSRDLFRTSFALSKDINEQWGVQLIYDHLSHGQMLGNGRNQGLDDVGLRVTRTF</sequence>
<dbReference type="STRING" id="582402.Hbal_2390"/>
<keyword evidence="1" id="KW-0732">Signal</keyword>
<reference evidence="3" key="1">
    <citation type="journal article" date="2011" name="J. Bacteriol.">
        <title>Genome sequences of eight morphologically diverse alphaproteobacteria.</title>
        <authorList>
            <consortium name="US DOE Joint Genome Institute"/>
            <person name="Brown P.J."/>
            <person name="Kysela D.T."/>
            <person name="Buechlein A."/>
            <person name="Hemmerich C."/>
            <person name="Brun Y.V."/>
        </authorList>
    </citation>
    <scope>NUCLEOTIDE SEQUENCE [LARGE SCALE GENOMIC DNA]</scope>
    <source>
        <strain evidence="3">ATCC 49814 / DSM 5838 / IFAM 1418</strain>
    </source>
</reference>
<proteinExistence type="predicted"/>
<feature type="chain" id="PRO_5002971509" description="Lipid A 3-O-deacylase-related protein" evidence="1">
    <location>
        <begin position="22"/>
        <end position="190"/>
    </location>
</feature>
<dbReference type="KEGG" id="hba:Hbal_2390"/>
<name>C6XNC6_HIRBI</name>
<evidence type="ECO:0000256" key="1">
    <source>
        <dbReference type="SAM" id="SignalP"/>
    </source>
</evidence>
<dbReference type="EMBL" id="CP001678">
    <property type="protein sequence ID" value="ACT60070.1"/>
    <property type="molecule type" value="Genomic_DNA"/>
</dbReference>
<evidence type="ECO:0000313" key="2">
    <source>
        <dbReference type="EMBL" id="ACT60070.1"/>
    </source>
</evidence>
<dbReference type="Gene3D" id="2.40.160.20">
    <property type="match status" value="1"/>
</dbReference>